<dbReference type="InterPro" id="IPR021727">
    <property type="entry name" value="DUF3299"/>
</dbReference>
<evidence type="ECO:0000313" key="1">
    <source>
        <dbReference type="EMBL" id="SBT13173.1"/>
    </source>
</evidence>
<name>A0A1C3JDH3_9VIBR</name>
<dbReference type="AlphaFoldDB" id="A0A1C3JDH3"/>
<protein>
    <recommendedName>
        <fullName evidence="3">DUF3299 domain-containing protein</fullName>
    </recommendedName>
</protein>
<dbReference type="Proteomes" id="UP000092819">
    <property type="component" value="Unassembled WGS sequence"/>
</dbReference>
<evidence type="ECO:0000313" key="2">
    <source>
        <dbReference type="Proteomes" id="UP000092819"/>
    </source>
</evidence>
<gene>
    <name evidence="1" type="ORF">VCE7224_01917</name>
</gene>
<organism evidence="1 2">
    <name type="scientific">Vibrio celticus</name>
    <dbReference type="NCBI Taxonomy" id="446372"/>
    <lineage>
        <taxon>Bacteria</taxon>
        <taxon>Pseudomonadati</taxon>
        <taxon>Pseudomonadota</taxon>
        <taxon>Gammaproteobacteria</taxon>
        <taxon>Vibrionales</taxon>
        <taxon>Vibrionaceae</taxon>
        <taxon>Vibrio</taxon>
    </lineage>
</organism>
<dbReference type="Pfam" id="PF11736">
    <property type="entry name" value="DUF3299"/>
    <property type="match status" value="1"/>
</dbReference>
<dbReference type="RefSeq" id="WP_065676310.1">
    <property type="nucleotide sequence ID" value="NZ_AP025464.1"/>
</dbReference>
<proteinExistence type="predicted"/>
<evidence type="ECO:0008006" key="3">
    <source>
        <dbReference type="Google" id="ProtNLM"/>
    </source>
</evidence>
<dbReference type="EMBL" id="FLQZ01000037">
    <property type="protein sequence ID" value="SBT13173.1"/>
    <property type="molecule type" value="Genomic_DNA"/>
</dbReference>
<dbReference type="Gene3D" id="2.40.50.870">
    <property type="entry name" value="Protein of unknown function (DUF3299)"/>
    <property type="match status" value="1"/>
</dbReference>
<sequence>MKKMINSFIVLGLMFSDTIHAEQAILSWLDMVPIEERHSSMPVSVNHEESLDARIPQSLVGKTISALNNTEQRIAGFVVPLEVNGNNIESFLLVPFFGACLHVPPPPPNQIVYVEQTIDYIDPWEPIVIDGTLKVTAQQQQEISSGYQLVPSGGIQLLKTL</sequence>
<keyword evidence="2" id="KW-1185">Reference proteome</keyword>
<accession>A0A1C3JDH3</accession>
<reference evidence="2" key="1">
    <citation type="submission" date="2016-06" db="EMBL/GenBank/DDBJ databases">
        <authorList>
            <person name="Rodrigo-Torres L."/>
            <person name="Arahal D.R."/>
        </authorList>
    </citation>
    <scope>NUCLEOTIDE SEQUENCE [LARGE SCALE GENOMIC DNA]</scope>
    <source>
        <strain evidence="2">CECT 7224</strain>
    </source>
</reference>